<reference evidence="3" key="2">
    <citation type="submission" date="2025-09" db="UniProtKB">
        <authorList>
            <consortium name="Ensembl"/>
        </authorList>
    </citation>
    <scope>IDENTIFICATION</scope>
</reference>
<dbReference type="InterPro" id="IPR050380">
    <property type="entry name" value="Immune_Resp_Modulators"/>
</dbReference>
<proteinExistence type="predicted"/>
<dbReference type="AlphaFoldDB" id="A0A8C3A5W2"/>
<sequence length="224" mass="25299">VSQSVLITQWPQYVSMKESTEVQIKCSHDDDNLSLMLWYQQRQDIMSMTLIGYGYKGSPNYEGQFEEQFQKLNKTTEAWFNLHCSQFLTCESAVCSGSYPAYFGEGTKLTVLEPGLEVTGPTVKVLRPSPKECQNQRDQKKKKTIVCVASGFYPDHVGVLWKVDGVEVTTGVATDTAALRVDKSYRITSRLRVSAKDWFTDHKEFTCSVSFFNGTRSKAISVLI</sequence>
<dbReference type="InterPro" id="IPR036179">
    <property type="entry name" value="Ig-like_dom_sf"/>
</dbReference>
<dbReference type="GeneTree" id="ENSGT00940000164625"/>
<dbReference type="Pfam" id="PF07654">
    <property type="entry name" value="C1-set"/>
    <property type="match status" value="1"/>
</dbReference>
<dbReference type="PANTHER" id="PTHR23411">
    <property type="entry name" value="TAPASIN"/>
    <property type="match status" value="1"/>
</dbReference>
<dbReference type="SUPFAM" id="SSF48726">
    <property type="entry name" value="Immunoglobulin"/>
    <property type="match status" value="2"/>
</dbReference>
<name>A0A8C3A5W2_CYCLU</name>
<organism evidence="3 4">
    <name type="scientific">Cyclopterus lumpus</name>
    <name type="common">Lumpsucker</name>
    <dbReference type="NCBI Taxonomy" id="8103"/>
    <lineage>
        <taxon>Eukaryota</taxon>
        <taxon>Metazoa</taxon>
        <taxon>Chordata</taxon>
        <taxon>Craniata</taxon>
        <taxon>Vertebrata</taxon>
        <taxon>Euteleostomi</taxon>
        <taxon>Actinopterygii</taxon>
        <taxon>Neopterygii</taxon>
        <taxon>Teleostei</taxon>
        <taxon>Neoteleostei</taxon>
        <taxon>Acanthomorphata</taxon>
        <taxon>Eupercaria</taxon>
        <taxon>Perciformes</taxon>
        <taxon>Cottioidei</taxon>
        <taxon>Cottales</taxon>
        <taxon>Cyclopteridae</taxon>
        <taxon>Cyclopterus</taxon>
    </lineage>
</organism>
<evidence type="ECO:0000313" key="4">
    <source>
        <dbReference type="Proteomes" id="UP000694565"/>
    </source>
</evidence>
<protein>
    <recommendedName>
        <fullName evidence="2">Ig-like domain-containing protein</fullName>
    </recommendedName>
</protein>
<evidence type="ECO:0000259" key="2">
    <source>
        <dbReference type="PROSITE" id="PS50835"/>
    </source>
</evidence>
<evidence type="ECO:0000313" key="3">
    <source>
        <dbReference type="Ensembl" id="ENSCLMP00005037946.1"/>
    </source>
</evidence>
<dbReference type="SMART" id="SM00407">
    <property type="entry name" value="IGc1"/>
    <property type="match status" value="1"/>
</dbReference>
<dbReference type="Gene3D" id="2.60.40.10">
    <property type="entry name" value="Immunoglobulins"/>
    <property type="match status" value="2"/>
</dbReference>
<dbReference type="InterPro" id="IPR013783">
    <property type="entry name" value="Ig-like_fold"/>
</dbReference>
<reference evidence="3" key="1">
    <citation type="submission" date="2025-08" db="UniProtKB">
        <authorList>
            <consortium name="Ensembl"/>
        </authorList>
    </citation>
    <scope>IDENTIFICATION</scope>
</reference>
<dbReference type="InterPro" id="IPR007110">
    <property type="entry name" value="Ig-like_dom"/>
</dbReference>
<keyword evidence="1" id="KW-0393">Immunoglobulin domain</keyword>
<evidence type="ECO:0000256" key="1">
    <source>
        <dbReference type="ARBA" id="ARBA00023319"/>
    </source>
</evidence>
<feature type="domain" description="Ig-like" evidence="2">
    <location>
        <begin position="121"/>
        <end position="221"/>
    </location>
</feature>
<dbReference type="Proteomes" id="UP000694565">
    <property type="component" value="Unplaced"/>
</dbReference>
<dbReference type="Ensembl" id="ENSCLMT00005039413.1">
    <property type="protein sequence ID" value="ENSCLMP00005037946.1"/>
    <property type="gene ID" value="ENSCLMG00005018013.1"/>
</dbReference>
<dbReference type="InterPro" id="IPR003597">
    <property type="entry name" value="Ig_C1-set"/>
</dbReference>
<dbReference type="PROSITE" id="PS50835">
    <property type="entry name" value="IG_LIKE"/>
    <property type="match status" value="1"/>
</dbReference>
<keyword evidence="4" id="KW-1185">Reference proteome</keyword>
<accession>A0A8C3A5W2</accession>